<organism evidence="2 3">
    <name type="scientific">Candidatus Methylumidiphilus alinenensis</name>
    <dbReference type="NCBI Taxonomy" id="2202197"/>
    <lineage>
        <taxon>Bacteria</taxon>
        <taxon>Pseudomonadati</taxon>
        <taxon>Pseudomonadota</taxon>
        <taxon>Gammaproteobacteria</taxon>
        <taxon>Methylococcales</taxon>
        <taxon>Candidatus Methylumidiphilus</taxon>
    </lineage>
</organism>
<dbReference type="Proteomes" id="UP000249396">
    <property type="component" value="Unassembled WGS sequence"/>
</dbReference>
<evidence type="ECO:0000313" key="2">
    <source>
        <dbReference type="EMBL" id="PZN80535.1"/>
    </source>
</evidence>
<sequence length="776" mass="86868">MPDLPSELHDLNYKIAALERLRGTLSDATIDTAMASLRTQNGAIAQGQDALAVGARGIAIQGDSHGNLNTGSHISAQEGAQIIYAEQGATIVMGDVPVTMTAVDRQSALGRYLQHLISQNRYLQLQGIRSGGKLVNIELDRIYVTLRATRLREQRAELGWLSQEMALAPGERHRSMDQTMSGDTTHVTVNDALADHRRLVVLGDPGCGKTTLLRYLTLLYARDLAEETDLVKSKLGLAETGWLPIFLPLRQIGRYLQQHYPNDDGTEGHAILLQFYAQMLKNERIELPTHFFDRWLHDGQAAVLLDGLDEVADPKLRRRVSRLVDSFTRAYPNCRTVVTSRIVGYTDASQLTEGYATTTVRDFTLDDIGVFLSQWHRLVAIGQMGPGPTAEAHAAEQTRQLLDAIEQKDRVRELAINPLMLTVIALVHRDRVKLPDRRADLYQEAVDVLLGKWDEAKGSTEPLILHDRPFDINDRKLVLQQVALTLHEHALKEIDAEPLREILAQQFGDAVDDPREVDAAVNRFLNVIQERTGLLIARAEGTYAFSHLTFQEYLAALAVAGRDDYADYTLKRTAEEWWREVILLEAGYLSTQSKEKTTRLIKAIADNKTEPEPYHNLVLAAECVRDAGANRIVGNLETELRKRLQRELEPPIAKGPFAKLQIWMKQGISAEAAIKQRIAAAEALGKIGGSQYWTMPYGEPDWVNIPAGEFTMGEPKEAHRVALAEFYISRVPITNAQYELFVKATGHEPPKHWNGKRVPRGKEIHPVVYVSWHDAL</sequence>
<dbReference type="InterPro" id="IPR007111">
    <property type="entry name" value="NACHT_NTPase"/>
</dbReference>
<dbReference type="PROSITE" id="PS50837">
    <property type="entry name" value="NACHT"/>
    <property type="match status" value="1"/>
</dbReference>
<feature type="non-terminal residue" evidence="2">
    <location>
        <position position="776"/>
    </location>
</feature>
<reference evidence="2 3" key="1">
    <citation type="journal article" date="2018" name="Aquat. Microb. Ecol.">
        <title>Gammaproteobacterial methanotrophs dominate.</title>
        <authorList>
            <person name="Rissanen A.J."/>
            <person name="Saarenheimo J."/>
            <person name="Tiirola M."/>
            <person name="Peura S."/>
            <person name="Aalto S.L."/>
            <person name="Karvinen A."/>
            <person name="Nykanen H."/>
        </authorList>
    </citation>
    <scope>NUCLEOTIDE SEQUENCE [LARGE SCALE GENOMIC DNA]</scope>
    <source>
        <strain evidence="2">AMbin10</strain>
    </source>
</reference>
<dbReference type="SUPFAM" id="SSF56436">
    <property type="entry name" value="C-type lectin-like"/>
    <property type="match status" value="1"/>
</dbReference>
<dbReference type="Gene3D" id="3.90.1580.10">
    <property type="entry name" value="paralog of FGE (formylglycine-generating enzyme)"/>
    <property type="match status" value="1"/>
</dbReference>
<evidence type="ECO:0000259" key="1">
    <source>
        <dbReference type="PROSITE" id="PS50837"/>
    </source>
</evidence>
<dbReference type="AlphaFoldDB" id="A0A2W4R8P5"/>
<dbReference type="Gene3D" id="3.40.50.300">
    <property type="entry name" value="P-loop containing nucleotide triphosphate hydrolases"/>
    <property type="match status" value="1"/>
</dbReference>
<name>A0A2W4R8P5_9GAMM</name>
<evidence type="ECO:0000313" key="3">
    <source>
        <dbReference type="Proteomes" id="UP000249396"/>
    </source>
</evidence>
<feature type="domain" description="NACHT" evidence="1">
    <location>
        <begin position="197"/>
        <end position="341"/>
    </location>
</feature>
<dbReference type="InterPro" id="IPR042095">
    <property type="entry name" value="SUMF_sf"/>
</dbReference>
<dbReference type="InterPro" id="IPR016187">
    <property type="entry name" value="CTDL_fold"/>
</dbReference>
<dbReference type="InterPro" id="IPR005532">
    <property type="entry name" value="SUMF_dom"/>
</dbReference>
<accession>A0A2W4R8P5</accession>
<dbReference type="PANTHER" id="PTHR46844">
    <property type="entry name" value="SLR5058 PROTEIN"/>
    <property type="match status" value="1"/>
</dbReference>
<dbReference type="PANTHER" id="PTHR46844:SF1">
    <property type="entry name" value="SLR5058 PROTEIN"/>
    <property type="match status" value="1"/>
</dbReference>
<comment type="caution">
    <text evidence="2">The sequence shown here is derived from an EMBL/GenBank/DDBJ whole genome shotgun (WGS) entry which is preliminary data.</text>
</comment>
<dbReference type="EMBL" id="QJPH01000282">
    <property type="protein sequence ID" value="PZN80535.1"/>
    <property type="molecule type" value="Genomic_DNA"/>
</dbReference>
<proteinExistence type="predicted"/>
<dbReference type="Pfam" id="PF03781">
    <property type="entry name" value="FGE-sulfatase"/>
    <property type="match status" value="1"/>
</dbReference>
<protein>
    <recommendedName>
        <fullName evidence="1">NACHT domain-containing protein</fullName>
    </recommendedName>
</protein>
<dbReference type="SUPFAM" id="SSF52540">
    <property type="entry name" value="P-loop containing nucleoside triphosphate hydrolases"/>
    <property type="match status" value="1"/>
</dbReference>
<gene>
    <name evidence="2" type="ORF">DM484_09740</name>
</gene>
<dbReference type="Pfam" id="PF05729">
    <property type="entry name" value="NACHT"/>
    <property type="match status" value="1"/>
</dbReference>
<dbReference type="InterPro" id="IPR027417">
    <property type="entry name" value="P-loop_NTPase"/>
</dbReference>